<gene>
    <name evidence="3" type="ORF">ACFFP1_20850</name>
</gene>
<reference evidence="3 4" key="1">
    <citation type="submission" date="2024-09" db="EMBL/GenBank/DDBJ databases">
        <authorList>
            <person name="Sun Q."/>
            <person name="Mori K."/>
        </authorList>
    </citation>
    <scope>NUCLEOTIDE SEQUENCE [LARGE SCALE GENOMIC DNA]</scope>
    <source>
        <strain evidence="3 4">JCM 1334</strain>
    </source>
</reference>
<dbReference type="EMBL" id="JBHMBC010000039">
    <property type="protein sequence ID" value="MFB9821927.1"/>
    <property type="molecule type" value="Genomic_DNA"/>
</dbReference>
<evidence type="ECO:0000313" key="4">
    <source>
        <dbReference type="Proteomes" id="UP001589702"/>
    </source>
</evidence>
<sequence length="114" mass="12231">MDSSHQYPASVSTEYGNLTRVVSGGGSGGAMMQLSIANNYPGLLDGITPALEFPDMMTALQTVHDCALFSRVFAADTGRWTPTRQKRLDPGPLIITQNRCSRHPSSIPASQPPI</sequence>
<evidence type="ECO:0000313" key="3">
    <source>
        <dbReference type="EMBL" id="MFB9821927.1"/>
    </source>
</evidence>
<evidence type="ECO:0000259" key="2">
    <source>
        <dbReference type="Pfam" id="PF19878"/>
    </source>
</evidence>
<dbReference type="RefSeq" id="WP_234750451.1">
    <property type="nucleotide sequence ID" value="NZ_BAAAWN010000001.1"/>
</dbReference>
<dbReference type="Proteomes" id="UP001589702">
    <property type="component" value="Unassembled WGS sequence"/>
</dbReference>
<protein>
    <submittedName>
        <fullName evidence="3">DUF6351 family protein</fullName>
    </submittedName>
</protein>
<dbReference type="InterPro" id="IPR045556">
    <property type="entry name" value="DUF6351"/>
</dbReference>
<keyword evidence="4" id="KW-1185">Reference proteome</keyword>
<proteinExistence type="predicted"/>
<organism evidence="3 4">
    <name type="scientific">Arthrobacter ramosus</name>
    <dbReference type="NCBI Taxonomy" id="1672"/>
    <lineage>
        <taxon>Bacteria</taxon>
        <taxon>Bacillati</taxon>
        <taxon>Actinomycetota</taxon>
        <taxon>Actinomycetes</taxon>
        <taxon>Micrococcales</taxon>
        <taxon>Micrococcaceae</taxon>
        <taxon>Arthrobacter</taxon>
    </lineage>
</organism>
<feature type="region of interest" description="Disordered" evidence="1">
    <location>
        <begin position="95"/>
        <end position="114"/>
    </location>
</feature>
<comment type="caution">
    <text evidence="3">The sequence shown here is derived from an EMBL/GenBank/DDBJ whole genome shotgun (WGS) entry which is preliminary data.</text>
</comment>
<dbReference type="Pfam" id="PF19878">
    <property type="entry name" value="DUF6351"/>
    <property type="match status" value="1"/>
</dbReference>
<evidence type="ECO:0000256" key="1">
    <source>
        <dbReference type="SAM" id="MobiDB-lite"/>
    </source>
</evidence>
<name>A0ABV5Y4K4_ARTRM</name>
<feature type="domain" description="DUF6351" evidence="2">
    <location>
        <begin position="11"/>
        <end position="85"/>
    </location>
</feature>
<accession>A0ABV5Y4K4</accession>